<dbReference type="Proteomes" id="UP000662818">
    <property type="component" value="Chromosome"/>
</dbReference>
<feature type="region of interest" description="Disordered" evidence="3">
    <location>
        <begin position="1"/>
        <end position="21"/>
    </location>
</feature>
<dbReference type="GO" id="GO:0003700">
    <property type="term" value="F:DNA-binding transcription factor activity"/>
    <property type="evidence" value="ECO:0007669"/>
    <property type="project" value="TreeGrafter"/>
</dbReference>
<evidence type="ECO:0000256" key="1">
    <source>
        <dbReference type="ARBA" id="ARBA00023125"/>
    </source>
</evidence>
<dbReference type="SUPFAM" id="SSF46689">
    <property type="entry name" value="Homeodomain-like"/>
    <property type="match status" value="1"/>
</dbReference>
<dbReference type="InterPro" id="IPR001647">
    <property type="entry name" value="HTH_TetR"/>
</dbReference>
<organism evidence="5 7">
    <name type="scientific">Nocardioides aromaticivorans</name>
    <dbReference type="NCBI Taxonomy" id="200618"/>
    <lineage>
        <taxon>Bacteria</taxon>
        <taxon>Bacillati</taxon>
        <taxon>Actinomycetota</taxon>
        <taxon>Actinomycetes</taxon>
        <taxon>Propionibacteriales</taxon>
        <taxon>Nocardioidaceae</taxon>
        <taxon>Nocardioides</taxon>
    </lineage>
</organism>
<accession>A0A7Y9ZG18</accession>
<dbReference type="Gene3D" id="1.10.357.10">
    <property type="entry name" value="Tetracycline Repressor, domain 2"/>
    <property type="match status" value="1"/>
</dbReference>
<reference evidence="5 7" key="2">
    <citation type="submission" date="2020-07" db="EMBL/GenBank/DDBJ databases">
        <title>Sequencing the genomes of 1000 actinobacteria strains.</title>
        <authorList>
            <person name="Klenk H.-P."/>
        </authorList>
    </citation>
    <scope>NUCLEOTIDE SEQUENCE [LARGE SCALE GENOMIC DNA]</scope>
    <source>
        <strain evidence="5 7">DSM 15131</strain>
    </source>
</reference>
<evidence type="ECO:0000313" key="6">
    <source>
        <dbReference type="EMBL" id="QSR28753.1"/>
    </source>
</evidence>
<keyword evidence="1 2" id="KW-0238">DNA-binding</keyword>
<evidence type="ECO:0000313" key="7">
    <source>
        <dbReference type="Proteomes" id="UP000562045"/>
    </source>
</evidence>
<dbReference type="Gene3D" id="1.10.10.60">
    <property type="entry name" value="Homeodomain-like"/>
    <property type="match status" value="1"/>
</dbReference>
<dbReference type="PANTHER" id="PTHR30055">
    <property type="entry name" value="HTH-TYPE TRANSCRIPTIONAL REGULATOR RUTR"/>
    <property type="match status" value="1"/>
</dbReference>
<feature type="domain" description="HTH tetR-type" evidence="4">
    <location>
        <begin position="20"/>
        <end position="80"/>
    </location>
</feature>
<sequence length="209" mass="22603">MAAQSTTTEVRRRGGPTKGDQREAQILEATRTLLAERTIDELTINAIAEAAGVSRTAFYFYFPTKQAVVAALLDGLWDQFGSTHGWMDTDGIDRDALLEHHRLVAAVWREHAAILTCTTGGNSVDFEPLVAWVDRAHQRLIDALAGKIARDQAAGIAPAGVDPVVLAEAVSALRDARFPEIAKLRGAAFERALADLTSVVLRVVYGRIG</sequence>
<name>A0A7Y9ZG18_9ACTN</name>
<dbReference type="AlphaFoldDB" id="A0A7Y9ZG18"/>
<dbReference type="SUPFAM" id="SSF48498">
    <property type="entry name" value="Tetracyclin repressor-like, C-terminal domain"/>
    <property type="match status" value="1"/>
</dbReference>
<gene>
    <name evidence="5" type="ORF">BJ993_001859</name>
    <name evidence="6" type="ORF">CFH99_24325</name>
</gene>
<evidence type="ECO:0000313" key="8">
    <source>
        <dbReference type="Proteomes" id="UP000662818"/>
    </source>
</evidence>
<evidence type="ECO:0000313" key="5">
    <source>
        <dbReference type="EMBL" id="NYI44779.1"/>
    </source>
</evidence>
<dbReference type="Proteomes" id="UP000562045">
    <property type="component" value="Unassembled WGS sequence"/>
</dbReference>
<dbReference type="PROSITE" id="PS50977">
    <property type="entry name" value="HTH_TETR_2"/>
    <property type="match status" value="1"/>
</dbReference>
<evidence type="ECO:0000256" key="2">
    <source>
        <dbReference type="PROSITE-ProRule" id="PRU00335"/>
    </source>
</evidence>
<dbReference type="InterPro" id="IPR036271">
    <property type="entry name" value="Tet_transcr_reg_TetR-rel_C_sf"/>
</dbReference>
<dbReference type="InterPro" id="IPR050109">
    <property type="entry name" value="HTH-type_TetR-like_transc_reg"/>
</dbReference>
<evidence type="ECO:0000259" key="4">
    <source>
        <dbReference type="PROSITE" id="PS50977"/>
    </source>
</evidence>
<dbReference type="GO" id="GO:0000976">
    <property type="term" value="F:transcription cis-regulatory region binding"/>
    <property type="evidence" value="ECO:0007669"/>
    <property type="project" value="TreeGrafter"/>
</dbReference>
<evidence type="ECO:0000256" key="3">
    <source>
        <dbReference type="SAM" id="MobiDB-lite"/>
    </source>
</evidence>
<dbReference type="InterPro" id="IPR009057">
    <property type="entry name" value="Homeodomain-like_sf"/>
</dbReference>
<dbReference type="RefSeq" id="WP_179648545.1">
    <property type="nucleotide sequence ID" value="NZ_CP022295.1"/>
</dbReference>
<dbReference type="PRINTS" id="PR00455">
    <property type="entry name" value="HTHTETR"/>
</dbReference>
<proteinExistence type="predicted"/>
<feature type="DNA-binding region" description="H-T-H motif" evidence="2">
    <location>
        <begin position="43"/>
        <end position="62"/>
    </location>
</feature>
<keyword evidence="8" id="KW-1185">Reference proteome</keyword>
<dbReference type="Pfam" id="PF00440">
    <property type="entry name" value="TetR_N"/>
    <property type="match status" value="1"/>
</dbReference>
<dbReference type="EMBL" id="CP022295">
    <property type="protein sequence ID" value="QSR28753.1"/>
    <property type="molecule type" value="Genomic_DNA"/>
</dbReference>
<dbReference type="EMBL" id="JACBZM010000001">
    <property type="protein sequence ID" value="NYI44779.1"/>
    <property type="molecule type" value="Genomic_DNA"/>
</dbReference>
<reference evidence="6 8" key="1">
    <citation type="submission" date="2017-06" db="EMBL/GenBank/DDBJ databases">
        <title>Complete Genome Sequence of the Soil Carbazole-Degrading Bacterium Nocardioides aromaticivorans IC177.</title>
        <authorList>
            <person name="Vejarano F."/>
            <person name="Suzuki-Minakuchi C."/>
            <person name="Ohtsubo Y."/>
            <person name="Tsuda M."/>
            <person name="Okada K."/>
            <person name="Nojiri H."/>
        </authorList>
    </citation>
    <scope>NUCLEOTIDE SEQUENCE [LARGE SCALE GENOMIC DNA]</scope>
    <source>
        <strain evidence="6 8">IC177</strain>
    </source>
</reference>
<dbReference type="PANTHER" id="PTHR30055:SF184">
    <property type="entry name" value="HTH-TYPE TRANSCRIPTIONAL REGULATOR ETHR"/>
    <property type="match status" value="1"/>
</dbReference>
<protein>
    <submittedName>
        <fullName evidence="5">AcrR family transcriptional regulator</fullName>
    </submittedName>
    <submittedName>
        <fullName evidence="6">TetR family transcriptional regulator</fullName>
    </submittedName>
</protein>